<dbReference type="EMBL" id="CAFBOM010000098">
    <property type="protein sequence ID" value="CAB4985566.1"/>
    <property type="molecule type" value="Genomic_DNA"/>
</dbReference>
<name>A0A6J7MX46_9ZZZZ</name>
<sequence>MPTTLWSVVYFQYFHLPWPLPAMYSASSWVRSWPSIQRIGPANAPMPIMKPMTQAT</sequence>
<dbReference type="AlphaFoldDB" id="A0A6J7MX46"/>
<gene>
    <name evidence="1" type="ORF">UFOPK2810_01456</name>
    <name evidence="2" type="ORF">UFOPK3957_00707</name>
</gene>
<accession>A0A6J7MX46</accession>
<dbReference type="EMBL" id="CAEZYZ010000281">
    <property type="protein sequence ID" value="CAB4762794.1"/>
    <property type="molecule type" value="Genomic_DNA"/>
</dbReference>
<evidence type="ECO:0000313" key="1">
    <source>
        <dbReference type="EMBL" id="CAB4762794.1"/>
    </source>
</evidence>
<organism evidence="2">
    <name type="scientific">freshwater metagenome</name>
    <dbReference type="NCBI Taxonomy" id="449393"/>
    <lineage>
        <taxon>unclassified sequences</taxon>
        <taxon>metagenomes</taxon>
        <taxon>ecological metagenomes</taxon>
    </lineage>
</organism>
<protein>
    <submittedName>
        <fullName evidence="2">Unannotated protein</fullName>
    </submittedName>
</protein>
<proteinExistence type="predicted"/>
<evidence type="ECO:0000313" key="2">
    <source>
        <dbReference type="EMBL" id="CAB4985566.1"/>
    </source>
</evidence>
<reference evidence="2" key="1">
    <citation type="submission" date="2020-05" db="EMBL/GenBank/DDBJ databases">
        <authorList>
            <person name="Chiriac C."/>
            <person name="Salcher M."/>
            <person name="Ghai R."/>
            <person name="Kavagutti S V."/>
        </authorList>
    </citation>
    <scope>NUCLEOTIDE SEQUENCE</scope>
</reference>